<name>A0A511XJD9_9PROT</name>
<keyword evidence="8" id="KW-0966">Cell projection</keyword>
<dbReference type="PANTHER" id="PTHR34040">
    <property type="entry name" value="FLAGELLAR BIOSYNTHETIC PROTEIN FLIQ"/>
    <property type="match status" value="1"/>
</dbReference>
<keyword evidence="3" id="KW-1003">Cell membrane</keyword>
<comment type="subcellular location">
    <subcellularLocation>
        <location evidence="1">Cell membrane</location>
        <topology evidence="1">Multi-pass membrane protein</topology>
    </subcellularLocation>
</comment>
<evidence type="ECO:0000256" key="5">
    <source>
        <dbReference type="ARBA" id="ARBA00022989"/>
    </source>
</evidence>
<proteinExistence type="inferred from homology"/>
<accession>A0A511XJD9</accession>
<evidence type="ECO:0000256" key="4">
    <source>
        <dbReference type="ARBA" id="ARBA00022692"/>
    </source>
</evidence>
<dbReference type="PIRSF" id="PIRSF004669">
    <property type="entry name" value="FliQ"/>
    <property type="match status" value="1"/>
</dbReference>
<evidence type="ECO:0000313" key="8">
    <source>
        <dbReference type="EMBL" id="GEN63054.1"/>
    </source>
</evidence>
<evidence type="ECO:0000256" key="1">
    <source>
        <dbReference type="ARBA" id="ARBA00004651"/>
    </source>
</evidence>
<keyword evidence="6 7" id="KW-0472">Membrane</keyword>
<keyword evidence="5 7" id="KW-1133">Transmembrane helix</keyword>
<dbReference type="GO" id="GO:0009306">
    <property type="term" value="P:protein secretion"/>
    <property type="evidence" value="ECO:0007669"/>
    <property type="project" value="InterPro"/>
</dbReference>
<dbReference type="PRINTS" id="PR00952">
    <property type="entry name" value="TYPE3IMQPROT"/>
</dbReference>
<dbReference type="Pfam" id="PF01313">
    <property type="entry name" value="Bac_export_3"/>
    <property type="match status" value="1"/>
</dbReference>
<evidence type="ECO:0000256" key="7">
    <source>
        <dbReference type="SAM" id="Phobius"/>
    </source>
</evidence>
<evidence type="ECO:0000313" key="9">
    <source>
        <dbReference type="Proteomes" id="UP000321746"/>
    </source>
</evidence>
<comment type="caution">
    <text evidence="8">The sequence shown here is derived from an EMBL/GenBank/DDBJ whole genome shotgun (WGS) entry which is preliminary data.</text>
</comment>
<keyword evidence="8" id="KW-0282">Flagellum</keyword>
<keyword evidence="9" id="KW-1185">Reference proteome</keyword>
<reference evidence="8 9" key="1">
    <citation type="submission" date="2019-07" db="EMBL/GenBank/DDBJ databases">
        <title>Whole genome shotgun sequence of Acetobacter oeni NBRC 105207.</title>
        <authorList>
            <person name="Hosoyama A."/>
            <person name="Uohara A."/>
            <person name="Ohji S."/>
            <person name="Ichikawa N."/>
        </authorList>
    </citation>
    <scope>NUCLEOTIDE SEQUENCE [LARGE SCALE GENOMIC DNA]</scope>
    <source>
        <strain evidence="8 9">NBRC 105207</strain>
    </source>
</reference>
<sequence>MNAIDIASILRETLFVAVKIGAPTLLASLAAGLLISIFQAVTQINESTLAFLPKFIASMAALLFAGSFMYSTLVAYTRHIFDQVIIAGAS</sequence>
<dbReference type="AlphaFoldDB" id="A0A511XJD9"/>
<evidence type="ECO:0000256" key="2">
    <source>
        <dbReference type="ARBA" id="ARBA00006156"/>
    </source>
</evidence>
<keyword evidence="4 7" id="KW-0812">Transmembrane</keyword>
<dbReference type="OrthoDB" id="9806440at2"/>
<feature type="transmembrane region" description="Helical" evidence="7">
    <location>
        <begin position="55"/>
        <end position="76"/>
    </location>
</feature>
<gene>
    <name evidence="8" type="ORF">AOE01nite_12780</name>
</gene>
<dbReference type="EMBL" id="BJYG01000015">
    <property type="protein sequence ID" value="GEN63054.1"/>
    <property type="molecule type" value="Genomic_DNA"/>
</dbReference>
<dbReference type="InterPro" id="IPR002191">
    <property type="entry name" value="Bac_export_3"/>
</dbReference>
<dbReference type="RefSeq" id="WP_146887264.1">
    <property type="nucleotide sequence ID" value="NZ_BJYG01000015.1"/>
</dbReference>
<dbReference type="PANTHER" id="PTHR34040:SF2">
    <property type="entry name" value="FLAGELLAR BIOSYNTHETIC PROTEIN FLIQ"/>
    <property type="match status" value="1"/>
</dbReference>
<comment type="similarity">
    <text evidence="2">Belongs to the FliQ/MopD/SpaQ family.</text>
</comment>
<organism evidence="8 9">
    <name type="scientific">Acetobacter oeni</name>
    <dbReference type="NCBI Taxonomy" id="304077"/>
    <lineage>
        <taxon>Bacteria</taxon>
        <taxon>Pseudomonadati</taxon>
        <taxon>Pseudomonadota</taxon>
        <taxon>Alphaproteobacteria</taxon>
        <taxon>Acetobacterales</taxon>
        <taxon>Acetobacteraceae</taxon>
        <taxon>Acetobacter</taxon>
    </lineage>
</organism>
<feature type="transmembrane region" description="Helical" evidence="7">
    <location>
        <begin position="12"/>
        <end position="35"/>
    </location>
</feature>
<evidence type="ECO:0000256" key="3">
    <source>
        <dbReference type="ARBA" id="ARBA00022475"/>
    </source>
</evidence>
<dbReference type="Proteomes" id="UP000321746">
    <property type="component" value="Unassembled WGS sequence"/>
</dbReference>
<evidence type="ECO:0000256" key="6">
    <source>
        <dbReference type="ARBA" id="ARBA00023136"/>
    </source>
</evidence>
<dbReference type="GO" id="GO:0005886">
    <property type="term" value="C:plasma membrane"/>
    <property type="evidence" value="ECO:0007669"/>
    <property type="project" value="UniProtKB-SubCell"/>
</dbReference>
<protein>
    <submittedName>
        <fullName evidence="8">Flagellar export apparatus protein FliQ</fullName>
    </submittedName>
</protein>
<keyword evidence="8" id="KW-0969">Cilium</keyword>